<keyword evidence="5 6" id="KW-0472">Membrane</keyword>
<keyword evidence="3 6" id="KW-0812">Transmembrane</keyword>
<keyword evidence="4 6" id="KW-1133">Transmembrane helix</keyword>
<dbReference type="Pfam" id="PF00482">
    <property type="entry name" value="T2SSF"/>
    <property type="match status" value="1"/>
</dbReference>
<gene>
    <name evidence="8" type="ORF">H9661_02085</name>
</gene>
<dbReference type="PANTHER" id="PTHR35007">
    <property type="entry name" value="INTEGRAL MEMBRANE PROTEIN-RELATED"/>
    <property type="match status" value="1"/>
</dbReference>
<comment type="subcellular location">
    <subcellularLocation>
        <location evidence="1">Cell membrane</location>
        <topology evidence="1">Multi-pass membrane protein</topology>
    </subcellularLocation>
</comment>
<keyword evidence="9" id="KW-1185">Reference proteome</keyword>
<dbReference type="PANTHER" id="PTHR35007:SF2">
    <property type="entry name" value="PILUS ASSEMBLE PROTEIN"/>
    <property type="match status" value="1"/>
</dbReference>
<evidence type="ECO:0000313" key="9">
    <source>
        <dbReference type="Proteomes" id="UP000627781"/>
    </source>
</evidence>
<evidence type="ECO:0000256" key="6">
    <source>
        <dbReference type="SAM" id="Phobius"/>
    </source>
</evidence>
<evidence type="ECO:0000256" key="2">
    <source>
        <dbReference type="ARBA" id="ARBA00022475"/>
    </source>
</evidence>
<feature type="transmembrane region" description="Helical" evidence="6">
    <location>
        <begin position="112"/>
        <end position="133"/>
    </location>
</feature>
<protein>
    <submittedName>
        <fullName evidence="8">Type II secretion system F family protein</fullName>
    </submittedName>
</protein>
<feature type="domain" description="Type II secretion system protein GspF" evidence="7">
    <location>
        <begin position="151"/>
        <end position="281"/>
    </location>
</feature>
<dbReference type="RefSeq" id="WP_191767585.1">
    <property type="nucleotide sequence ID" value="NZ_JACSRA010000002.1"/>
</dbReference>
<comment type="caution">
    <text evidence="8">The sequence shown here is derived from an EMBL/GenBank/DDBJ whole genome shotgun (WGS) entry which is preliminary data.</text>
</comment>
<dbReference type="Proteomes" id="UP000627781">
    <property type="component" value="Unassembled WGS sequence"/>
</dbReference>
<evidence type="ECO:0000256" key="1">
    <source>
        <dbReference type="ARBA" id="ARBA00004651"/>
    </source>
</evidence>
<feature type="transmembrane region" description="Helical" evidence="6">
    <location>
        <begin position="90"/>
        <end position="106"/>
    </location>
</feature>
<reference evidence="8 9" key="1">
    <citation type="submission" date="2020-08" db="EMBL/GenBank/DDBJ databases">
        <title>A Genomic Blueprint of the Chicken Gut Microbiome.</title>
        <authorList>
            <person name="Gilroy R."/>
            <person name="Ravi A."/>
            <person name="Getino M."/>
            <person name="Pursley I."/>
            <person name="Horton D.L."/>
            <person name="Alikhan N.-F."/>
            <person name="Baker D."/>
            <person name="Gharbi K."/>
            <person name="Hall N."/>
            <person name="Watson M."/>
            <person name="Adriaenssens E.M."/>
            <person name="Foster-Nyarko E."/>
            <person name="Jarju S."/>
            <person name="Secka A."/>
            <person name="Antonio M."/>
            <person name="Oren A."/>
            <person name="Chaudhuri R."/>
            <person name="La Ragione R.M."/>
            <person name="Hildebrand F."/>
            <person name="Pallen M.J."/>
        </authorList>
    </citation>
    <scope>NUCLEOTIDE SEQUENCE [LARGE SCALE GENOMIC DNA]</scope>
    <source>
        <strain evidence="8 9">Sa3CVN1</strain>
    </source>
</reference>
<evidence type="ECO:0000259" key="7">
    <source>
        <dbReference type="Pfam" id="PF00482"/>
    </source>
</evidence>
<dbReference type="InterPro" id="IPR018076">
    <property type="entry name" value="T2SS_GspF_dom"/>
</dbReference>
<accession>A0ABR8PPT7</accession>
<name>A0ABR8PPT7_9CLOT</name>
<sequence length="289" mass="32573">MLAGIPFVAVLILIVLLFLLGSSKGYKKELGSIDKNQYPLKDFLPVGLFIVDSIGIGRFKNINREPYSKMMSIYGVEASDNFRVYEANKCLYMLVGWLAVYLLMFTNREFSAAMTALGPLASILVFFLLDSNLNKDFEKRSLKIKYDFPEFLSKLTLLINAGLTVEGAFTRIVEGNKEDTVLYYEMKKTLLDLKGQKGMEEALKGLSRRTKVKEITKFASIVTQSMIRGSSDIVIVLNKLSFECWESRKNVAKQKGEEASTKLLFPMMLMLVAVFLLIMTPAALQIANF</sequence>
<feature type="transmembrane region" description="Helical" evidence="6">
    <location>
        <begin position="263"/>
        <end position="284"/>
    </location>
</feature>
<proteinExistence type="predicted"/>
<keyword evidence="2" id="KW-1003">Cell membrane</keyword>
<evidence type="ECO:0000256" key="5">
    <source>
        <dbReference type="ARBA" id="ARBA00023136"/>
    </source>
</evidence>
<organism evidence="8 9">
    <name type="scientific">Clostridium cibarium</name>
    <dbReference type="NCBI Taxonomy" id="2762247"/>
    <lineage>
        <taxon>Bacteria</taxon>
        <taxon>Bacillati</taxon>
        <taxon>Bacillota</taxon>
        <taxon>Clostridia</taxon>
        <taxon>Eubacteriales</taxon>
        <taxon>Clostridiaceae</taxon>
        <taxon>Clostridium</taxon>
    </lineage>
</organism>
<dbReference type="EMBL" id="JACSRA010000002">
    <property type="protein sequence ID" value="MBD7910135.1"/>
    <property type="molecule type" value="Genomic_DNA"/>
</dbReference>
<evidence type="ECO:0000256" key="4">
    <source>
        <dbReference type="ARBA" id="ARBA00022989"/>
    </source>
</evidence>
<evidence type="ECO:0000313" key="8">
    <source>
        <dbReference type="EMBL" id="MBD7910135.1"/>
    </source>
</evidence>
<evidence type="ECO:0000256" key="3">
    <source>
        <dbReference type="ARBA" id="ARBA00022692"/>
    </source>
</evidence>